<comment type="similarity">
    <text evidence="1">Belongs to the wetA family.</text>
</comment>
<reference evidence="9 10" key="1">
    <citation type="journal article" date="2016" name="Fungal Biol.">
        <title>The genome of Xylona heveae provides a window into fungal endophytism.</title>
        <authorList>
            <person name="Gazis R."/>
            <person name="Kuo A."/>
            <person name="Riley R."/>
            <person name="LaButti K."/>
            <person name="Lipzen A."/>
            <person name="Lin J."/>
            <person name="Amirebrahimi M."/>
            <person name="Hesse C.N."/>
            <person name="Spatafora J.W."/>
            <person name="Henrissat B."/>
            <person name="Hainaut M."/>
            <person name="Grigoriev I.V."/>
            <person name="Hibbett D.S."/>
        </authorList>
    </citation>
    <scope>NUCLEOTIDE SEQUENCE [LARGE SCALE GENOMIC DNA]</scope>
    <source>
        <strain evidence="9 10">TC161</strain>
    </source>
</reference>
<keyword evidence="3" id="KW-0749">Sporulation</keyword>
<feature type="compositionally biased region" description="Polar residues" evidence="8">
    <location>
        <begin position="73"/>
        <end position="84"/>
    </location>
</feature>
<keyword evidence="6" id="KW-0804">Transcription</keyword>
<evidence type="ECO:0000256" key="4">
    <source>
        <dbReference type="ARBA" id="ARBA00023015"/>
    </source>
</evidence>
<gene>
    <name evidence="9" type="ORF">L228DRAFT_251490</name>
</gene>
<dbReference type="GeneID" id="28898705"/>
<dbReference type="OrthoDB" id="2575228at2759"/>
<feature type="compositionally biased region" description="Basic residues" evidence="8">
    <location>
        <begin position="96"/>
        <end position="108"/>
    </location>
</feature>
<sequence>MTSKGEEHSDIASLTQASFSTGTEDLATQGLLIQCDPSSDASGDFLGQGMSMGATYYVTTSPPPAPVVVASSGSRTPQTQQRSPRTPALSPSAPARVRKNPRQPKRKQNAPTPTPPMPSTGFVNFTPSDSRKILTGVAPSGSSKTKARRAKEAEARRRHLSEAAIRAVEQAGGNLELLQNFVECLDE</sequence>
<feature type="region of interest" description="Disordered" evidence="8">
    <location>
        <begin position="58"/>
        <end position="156"/>
    </location>
</feature>
<proteinExistence type="inferred from homology"/>
<dbReference type="InParanoid" id="A0A164ZD75"/>
<evidence type="ECO:0000256" key="2">
    <source>
        <dbReference type="ARBA" id="ARBA00015342"/>
    </source>
</evidence>
<dbReference type="RefSeq" id="XP_018184509.1">
    <property type="nucleotide sequence ID" value="XM_018333568.1"/>
</dbReference>
<evidence type="ECO:0000256" key="6">
    <source>
        <dbReference type="ARBA" id="ARBA00023163"/>
    </source>
</evidence>
<dbReference type="EMBL" id="KV407468">
    <property type="protein sequence ID" value="KZF18954.1"/>
    <property type="molecule type" value="Genomic_DNA"/>
</dbReference>
<accession>A0A164ZD75</accession>
<evidence type="ECO:0000313" key="10">
    <source>
        <dbReference type="Proteomes" id="UP000076632"/>
    </source>
</evidence>
<name>A0A164ZD75_XYLHT</name>
<keyword evidence="4" id="KW-0805">Transcription regulation</keyword>
<protein>
    <recommendedName>
        <fullName evidence="2">Developmental regulatory protein wetA</fullName>
    </recommendedName>
</protein>
<dbReference type="GO" id="GO:0030435">
    <property type="term" value="P:sporulation resulting in formation of a cellular spore"/>
    <property type="evidence" value="ECO:0007669"/>
    <property type="project" value="UniProtKB-KW"/>
</dbReference>
<keyword evidence="7" id="KW-0183">Conidiation</keyword>
<dbReference type="GO" id="GO:0048315">
    <property type="term" value="P:conidium formation"/>
    <property type="evidence" value="ECO:0007669"/>
    <property type="project" value="UniProtKB-KW"/>
</dbReference>
<dbReference type="Proteomes" id="UP000076632">
    <property type="component" value="Unassembled WGS sequence"/>
</dbReference>
<evidence type="ECO:0000256" key="1">
    <source>
        <dbReference type="ARBA" id="ARBA00008881"/>
    </source>
</evidence>
<evidence type="ECO:0000256" key="3">
    <source>
        <dbReference type="ARBA" id="ARBA00022969"/>
    </source>
</evidence>
<keyword evidence="10" id="KW-1185">Reference proteome</keyword>
<dbReference type="InterPro" id="IPR040112">
    <property type="entry name" value="WetA"/>
</dbReference>
<evidence type="ECO:0000313" key="9">
    <source>
        <dbReference type="EMBL" id="KZF18954.1"/>
    </source>
</evidence>
<dbReference type="PANTHER" id="PTHR22934">
    <property type="entry name" value="PROTEIN ESC1/WETA-RELATED"/>
    <property type="match status" value="1"/>
</dbReference>
<dbReference type="PANTHER" id="PTHR22934:SF25">
    <property type="entry name" value="DEVELOPMENTAL REGULATORY PROTEIN WETA"/>
    <property type="match status" value="1"/>
</dbReference>
<evidence type="ECO:0000256" key="5">
    <source>
        <dbReference type="ARBA" id="ARBA00023159"/>
    </source>
</evidence>
<dbReference type="STRING" id="1328760.A0A164ZD75"/>
<evidence type="ECO:0000256" key="8">
    <source>
        <dbReference type="SAM" id="MobiDB-lite"/>
    </source>
</evidence>
<keyword evidence="5" id="KW-0010">Activator</keyword>
<organism evidence="9 10">
    <name type="scientific">Xylona heveae (strain CBS 132557 / TC161)</name>
    <dbReference type="NCBI Taxonomy" id="1328760"/>
    <lineage>
        <taxon>Eukaryota</taxon>
        <taxon>Fungi</taxon>
        <taxon>Dikarya</taxon>
        <taxon>Ascomycota</taxon>
        <taxon>Pezizomycotina</taxon>
        <taxon>Xylonomycetes</taxon>
        <taxon>Xylonales</taxon>
        <taxon>Xylonaceae</taxon>
        <taxon>Xylona</taxon>
    </lineage>
</organism>
<dbReference type="AlphaFoldDB" id="A0A164ZD75"/>
<evidence type="ECO:0000256" key="7">
    <source>
        <dbReference type="ARBA" id="ARBA00023321"/>
    </source>
</evidence>